<evidence type="ECO:0000256" key="4">
    <source>
        <dbReference type="RuleBase" id="RU004273"/>
    </source>
</evidence>
<dbReference type="GO" id="GO:0004722">
    <property type="term" value="F:protein serine/threonine phosphatase activity"/>
    <property type="evidence" value="ECO:0007669"/>
    <property type="project" value="UniProtKB-EC"/>
</dbReference>
<comment type="cofactor">
    <cofactor evidence="1">
        <name>Mn(2+)</name>
        <dbReference type="ChEBI" id="CHEBI:29035"/>
    </cofactor>
</comment>
<keyword evidence="8" id="KW-1185">Reference proteome</keyword>
<feature type="region of interest" description="Disordered" evidence="5">
    <location>
        <begin position="374"/>
        <end position="411"/>
    </location>
</feature>
<evidence type="ECO:0000313" key="8">
    <source>
        <dbReference type="Proteomes" id="UP000198341"/>
    </source>
</evidence>
<gene>
    <name evidence="7" type="ORF">Bathy04g00250</name>
</gene>
<dbReference type="eggNOG" id="KOG0376">
    <property type="taxonomic scope" value="Eukaryota"/>
</dbReference>
<dbReference type="InterPro" id="IPR029052">
    <property type="entry name" value="Metallo-depent_PP-like"/>
</dbReference>
<evidence type="ECO:0000256" key="5">
    <source>
        <dbReference type="SAM" id="MobiDB-lite"/>
    </source>
</evidence>
<dbReference type="RefSeq" id="XP_007513603.1">
    <property type="nucleotide sequence ID" value="XM_007513541.1"/>
</dbReference>
<feature type="domain" description="Serine/threonine specific protein phosphatases" evidence="6">
    <location>
        <begin position="137"/>
        <end position="142"/>
    </location>
</feature>
<dbReference type="PROSITE" id="PS00125">
    <property type="entry name" value="SER_THR_PHOSPHATASE"/>
    <property type="match status" value="1"/>
</dbReference>
<dbReference type="AlphaFoldDB" id="K8F3K3"/>
<dbReference type="SUPFAM" id="SSF56300">
    <property type="entry name" value="Metallo-dependent phosphatases"/>
    <property type="match status" value="1"/>
</dbReference>
<dbReference type="Proteomes" id="UP000198341">
    <property type="component" value="Chromosome 4"/>
</dbReference>
<comment type="catalytic activity">
    <reaction evidence="4">
        <text>O-phospho-L-threonyl-[protein] + H2O = L-threonyl-[protein] + phosphate</text>
        <dbReference type="Rhea" id="RHEA:47004"/>
        <dbReference type="Rhea" id="RHEA-COMP:11060"/>
        <dbReference type="Rhea" id="RHEA-COMP:11605"/>
        <dbReference type="ChEBI" id="CHEBI:15377"/>
        <dbReference type="ChEBI" id="CHEBI:30013"/>
        <dbReference type="ChEBI" id="CHEBI:43474"/>
        <dbReference type="ChEBI" id="CHEBI:61977"/>
        <dbReference type="EC" id="3.1.3.16"/>
    </reaction>
</comment>
<dbReference type="OrthoDB" id="445564at2759"/>
<dbReference type="Pfam" id="PF00149">
    <property type="entry name" value="Metallophos"/>
    <property type="match status" value="1"/>
</dbReference>
<evidence type="ECO:0000256" key="2">
    <source>
        <dbReference type="ARBA" id="ARBA00022723"/>
    </source>
</evidence>
<dbReference type="GeneID" id="19016051"/>
<dbReference type="KEGG" id="bpg:Bathy04g00250"/>
<dbReference type="STRING" id="41875.K8F3K3"/>
<dbReference type="InterPro" id="IPR004843">
    <property type="entry name" value="Calcineurin-like_PHP"/>
</dbReference>
<keyword evidence="3" id="KW-0464">Manganese</keyword>
<evidence type="ECO:0000259" key="6">
    <source>
        <dbReference type="PROSITE" id="PS00125"/>
    </source>
</evidence>
<comment type="similarity">
    <text evidence="4">Belongs to the PPP phosphatase family.</text>
</comment>
<name>K8F3K3_9CHLO</name>
<protein>
    <recommendedName>
        <fullName evidence="4">Serine/threonine-protein phosphatase</fullName>
        <ecNumber evidence="4">3.1.3.16</ecNumber>
    </recommendedName>
</protein>
<evidence type="ECO:0000256" key="1">
    <source>
        <dbReference type="ARBA" id="ARBA00001936"/>
    </source>
</evidence>
<evidence type="ECO:0000313" key="7">
    <source>
        <dbReference type="EMBL" id="CCO16128.1"/>
    </source>
</evidence>
<organism evidence="7 8">
    <name type="scientific">Bathycoccus prasinos</name>
    <dbReference type="NCBI Taxonomy" id="41875"/>
    <lineage>
        <taxon>Eukaryota</taxon>
        <taxon>Viridiplantae</taxon>
        <taxon>Chlorophyta</taxon>
        <taxon>Mamiellophyceae</taxon>
        <taxon>Mamiellales</taxon>
        <taxon>Bathycoccaceae</taxon>
        <taxon>Bathycoccus</taxon>
    </lineage>
</organism>
<dbReference type="GO" id="GO:0046872">
    <property type="term" value="F:metal ion binding"/>
    <property type="evidence" value="ECO:0007669"/>
    <property type="project" value="UniProtKB-KW"/>
</dbReference>
<dbReference type="SMART" id="SM00156">
    <property type="entry name" value="PP2Ac"/>
    <property type="match status" value="1"/>
</dbReference>
<dbReference type="InterPro" id="IPR006186">
    <property type="entry name" value="Ser/Thr-sp_prot-phosphatase"/>
</dbReference>
<keyword evidence="4" id="KW-0378">Hydrolase</keyword>
<dbReference type="Gene3D" id="3.60.21.10">
    <property type="match status" value="1"/>
</dbReference>
<dbReference type="InterPro" id="IPR051134">
    <property type="entry name" value="PPP_phosphatase"/>
</dbReference>
<evidence type="ECO:0000256" key="3">
    <source>
        <dbReference type="ARBA" id="ARBA00023211"/>
    </source>
</evidence>
<keyword evidence="2" id="KW-0479">Metal-binding</keyword>
<dbReference type="PANTHER" id="PTHR45668:SF9">
    <property type="entry name" value="SERINE_THREONINE-PROTEIN PHOSPHATASE 7"/>
    <property type="match status" value="1"/>
</dbReference>
<dbReference type="PRINTS" id="PR00114">
    <property type="entry name" value="STPHPHTASE"/>
</dbReference>
<accession>K8F3K3</accession>
<dbReference type="EMBL" id="FO082275">
    <property type="protein sequence ID" value="CCO16128.1"/>
    <property type="molecule type" value="Genomic_DNA"/>
</dbReference>
<dbReference type="PANTHER" id="PTHR45668">
    <property type="entry name" value="SERINE/THREONINE-PROTEIN PHOSPHATASE 5-RELATED"/>
    <property type="match status" value="1"/>
</dbReference>
<reference evidence="7 8" key="1">
    <citation type="submission" date="2011-10" db="EMBL/GenBank/DDBJ databases">
        <authorList>
            <person name="Genoscope - CEA"/>
        </authorList>
    </citation>
    <scope>NUCLEOTIDE SEQUENCE [LARGE SCALE GENOMIC DNA]</scope>
    <source>
        <strain evidence="7 8">RCC 1105</strain>
    </source>
</reference>
<dbReference type="EC" id="3.1.3.16" evidence="4"/>
<proteinExistence type="inferred from homology"/>
<sequence>MDNAFPGVKHVTLEYIERLKSNLEANTHSGVANRIQKFVSAQQFTSILNHCTEIIEKENTCVYLRPENPEETVVNVVGDTHGQFHDVLQLLELAGKPSSKNNFVFNGDFVDRGAWGCETLLTFVLMKICFPQDVILIRGNHESEFCTSCYGFERELKVKFGDANALHHIYPAFLKFCAALPLACKIGSSALVLHGGLFRSPSQKKSESKLNPKLGTLKELSAASKGGFDPSGVGRTLVAGDVMWSDPSHLNGLKPNVQRGIGVIFGPEESRAFMKNENLKLIIRSHEGPDAREDKPEMSSIQSGFCIDHDLGEDGKLVTIFSAPDYPQFRDFGDTRHNNEGAFIRLKGETNFCSVEDVCTFSATPRPPAECYYDLDIGGSDVEGPSDGSGGGLSSAGEEESSGDGAQTGKL</sequence>